<name>A0A062VCW7_9EURY</name>
<accession>A0A062VCW7</accession>
<dbReference type="Proteomes" id="UP000027153">
    <property type="component" value="Unassembled WGS sequence"/>
</dbReference>
<keyword evidence="3" id="KW-1185">Reference proteome</keyword>
<evidence type="ECO:0000313" key="2">
    <source>
        <dbReference type="EMBL" id="KCZ73484.1"/>
    </source>
</evidence>
<gene>
    <name evidence="2" type="ORF">ANME2D_00552</name>
</gene>
<evidence type="ECO:0000256" key="1">
    <source>
        <dbReference type="SAM" id="Coils"/>
    </source>
</evidence>
<reference evidence="2 3" key="1">
    <citation type="journal article" date="2013" name="Nature">
        <title>Anaerobic oxidation of methane coupled to nitrate reduction in a novel archaeal lineage.</title>
        <authorList>
            <person name="Haroon M.F."/>
            <person name="Hu S."/>
            <person name="Shi Y."/>
            <person name="Imelfort M."/>
            <person name="Keller J."/>
            <person name="Hugenholtz P."/>
            <person name="Yuan Z."/>
            <person name="Tyson G.W."/>
        </authorList>
    </citation>
    <scope>NUCLEOTIDE SEQUENCE [LARGE SCALE GENOMIC DNA]</scope>
    <source>
        <strain evidence="2 3">ANME-2d</strain>
    </source>
</reference>
<proteinExistence type="predicted"/>
<keyword evidence="1" id="KW-0175">Coiled coil</keyword>
<organism evidence="2 3">
    <name type="scientific">Candidatus Methanoperedens nitratireducens</name>
    <dbReference type="NCBI Taxonomy" id="1392998"/>
    <lineage>
        <taxon>Archaea</taxon>
        <taxon>Methanobacteriati</taxon>
        <taxon>Methanobacteriota</taxon>
        <taxon>Stenosarchaea group</taxon>
        <taxon>Methanomicrobia</taxon>
        <taxon>Methanosarcinales</taxon>
        <taxon>ANME-2 cluster</taxon>
        <taxon>Candidatus Methanoperedentaceae</taxon>
        <taxon>Candidatus Methanoperedens</taxon>
    </lineage>
</organism>
<feature type="coiled-coil region" evidence="1">
    <location>
        <begin position="65"/>
        <end position="106"/>
    </location>
</feature>
<dbReference type="AlphaFoldDB" id="A0A062VCW7"/>
<evidence type="ECO:0000313" key="3">
    <source>
        <dbReference type="Proteomes" id="UP000027153"/>
    </source>
</evidence>
<dbReference type="EMBL" id="JMIY01000001">
    <property type="protein sequence ID" value="KCZ73484.1"/>
    <property type="molecule type" value="Genomic_DNA"/>
</dbReference>
<comment type="caution">
    <text evidence="2">The sequence shown here is derived from an EMBL/GenBank/DDBJ whole genome shotgun (WGS) entry which is preliminary data.</text>
</comment>
<protein>
    <submittedName>
        <fullName evidence="2">Uncharacterized protein</fullName>
    </submittedName>
</protein>
<dbReference type="RefSeq" id="WP_048088970.1">
    <property type="nucleotide sequence ID" value="NZ_JMIY01000001.1"/>
</dbReference>
<dbReference type="OrthoDB" id="196310at2157"/>
<sequence>MAKTKWQEQMGLNENTVTVMLYAPEVRAKRWLKDAKTQGKSRSEYVQELASAGEELFKQDTEPINYSATDDAEKLRARIKSLELQLIQERQRNAQLNVTLEGLTDEMILECLTSKKFTDIDIIIQTIINQHFGAMIIQPVMAALYRLAEQGQVEYSRRINGWRLIA</sequence>